<dbReference type="EC" id="2.5.1.-" evidence="5"/>
<organism evidence="7 8">
    <name type="scientific">Erythroxylum novogranatense</name>
    <dbReference type="NCBI Taxonomy" id="1862640"/>
    <lineage>
        <taxon>Eukaryota</taxon>
        <taxon>Viridiplantae</taxon>
        <taxon>Streptophyta</taxon>
        <taxon>Embryophyta</taxon>
        <taxon>Tracheophyta</taxon>
        <taxon>Spermatophyta</taxon>
        <taxon>Magnoliopsida</taxon>
        <taxon>eudicotyledons</taxon>
        <taxon>Gunneridae</taxon>
        <taxon>Pentapetalae</taxon>
        <taxon>rosids</taxon>
        <taxon>fabids</taxon>
        <taxon>Malpighiales</taxon>
        <taxon>Erythroxylaceae</taxon>
        <taxon>Erythroxylum</taxon>
    </lineage>
</organism>
<comment type="similarity">
    <text evidence="3 5">Belongs to the UPP synthase family.</text>
</comment>
<dbReference type="EMBL" id="JAIWQS010000001">
    <property type="protein sequence ID" value="KAJ8774444.1"/>
    <property type="molecule type" value="Genomic_DNA"/>
</dbReference>
<comment type="function">
    <text evidence="1">Catalyzes cis-prenyl chain elongation to produce the polyprenyl backbone of dolichol, a glycosyl carrier-lipid required for the biosynthesis of several classes of glycoprotein.</text>
</comment>
<name>A0AAV8U8E0_9ROSI</name>
<dbReference type="AlphaFoldDB" id="A0AAV8U8E0"/>
<evidence type="ECO:0000256" key="6">
    <source>
        <dbReference type="SAM" id="MobiDB-lite"/>
    </source>
</evidence>
<proteinExistence type="inferred from homology"/>
<dbReference type="GO" id="GO:0016094">
    <property type="term" value="P:polyprenol biosynthetic process"/>
    <property type="evidence" value="ECO:0007669"/>
    <property type="project" value="TreeGrafter"/>
</dbReference>
<feature type="compositionally biased region" description="Polar residues" evidence="6">
    <location>
        <begin position="57"/>
        <end position="66"/>
    </location>
</feature>
<dbReference type="CDD" id="cd00475">
    <property type="entry name" value="Cis_IPPS"/>
    <property type="match status" value="1"/>
</dbReference>
<dbReference type="GO" id="GO:0009570">
    <property type="term" value="C:chloroplast stroma"/>
    <property type="evidence" value="ECO:0007669"/>
    <property type="project" value="TreeGrafter"/>
</dbReference>
<dbReference type="FunFam" id="3.40.1180.10:FF:000001">
    <property type="entry name" value="(2E,6E)-farnesyl-diphosphate-specific ditrans,polycis-undecaprenyl-diphosphate synthase"/>
    <property type="match status" value="1"/>
</dbReference>
<accession>A0AAV8U8E0</accession>
<evidence type="ECO:0000256" key="5">
    <source>
        <dbReference type="RuleBase" id="RU363018"/>
    </source>
</evidence>
<dbReference type="SUPFAM" id="SSF64005">
    <property type="entry name" value="Undecaprenyl diphosphate synthase"/>
    <property type="match status" value="1"/>
</dbReference>
<dbReference type="GO" id="GO:0009409">
    <property type="term" value="P:response to cold"/>
    <property type="evidence" value="ECO:0007669"/>
    <property type="project" value="TreeGrafter"/>
</dbReference>
<sequence length="318" mass="36137">MFRNVHFWYRSLNASQEFPRVALRRFNDRAASLFPSLGLSTTPQHEQQKQRSGDQGGSENTGSGSSAADHLVSKEIILPAGLQRELMPNHVGVILDGNRRWARSKGLSLESGYGAGARRWKLMWDLCLKWDIKVLSGFCFSSENWGRPKEEVEIVLSVLERTVKQELETFMRKNIRLSVIGDVSGFPRSLREGIFQAEETTKNNDSLHLVMATNYSGQNDIVQACQRIAAKVKDGLLDHNHITRSLFEQELGTQCAEFPCPDLIIRTSDEQRISNFFLWQAAYAELYFAPELLPDFGEAEFVEALVSFQKRQRRFGSC</sequence>
<keyword evidence="4 5" id="KW-0808">Transferase</keyword>
<dbReference type="PANTHER" id="PTHR10291:SF0">
    <property type="entry name" value="DEHYDRODOLICHYL DIPHOSPHATE SYNTHASE 2"/>
    <property type="match status" value="1"/>
</dbReference>
<feature type="region of interest" description="Disordered" evidence="6">
    <location>
        <begin position="36"/>
        <end position="67"/>
    </location>
</feature>
<dbReference type="NCBIfam" id="TIGR00055">
    <property type="entry name" value="uppS"/>
    <property type="match status" value="1"/>
</dbReference>
<evidence type="ECO:0000313" key="8">
    <source>
        <dbReference type="Proteomes" id="UP001159364"/>
    </source>
</evidence>
<dbReference type="HAMAP" id="MF_01139">
    <property type="entry name" value="ISPT"/>
    <property type="match status" value="1"/>
</dbReference>
<dbReference type="InterPro" id="IPR001441">
    <property type="entry name" value="UPP_synth-like"/>
</dbReference>
<evidence type="ECO:0000256" key="3">
    <source>
        <dbReference type="ARBA" id="ARBA00005432"/>
    </source>
</evidence>
<gene>
    <name evidence="7" type="ORF">K2173_016890</name>
</gene>
<dbReference type="GO" id="GO:0009668">
    <property type="term" value="P:plastid membrane organization"/>
    <property type="evidence" value="ECO:0007669"/>
    <property type="project" value="TreeGrafter"/>
</dbReference>
<dbReference type="GO" id="GO:0045547">
    <property type="term" value="F:ditrans,polycis-polyprenyl diphosphate synthase [(2E,6E)-farnesyl diphosphate specific] activity"/>
    <property type="evidence" value="ECO:0007669"/>
    <property type="project" value="TreeGrafter"/>
</dbReference>
<comment type="caution">
    <text evidence="7">The sequence shown here is derived from an EMBL/GenBank/DDBJ whole genome shotgun (WGS) entry which is preliminary data.</text>
</comment>
<dbReference type="InterPro" id="IPR036424">
    <property type="entry name" value="UPP_synth-like_sf"/>
</dbReference>
<evidence type="ECO:0000256" key="1">
    <source>
        <dbReference type="ARBA" id="ARBA00002674"/>
    </source>
</evidence>
<evidence type="ECO:0000256" key="4">
    <source>
        <dbReference type="ARBA" id="ARBA00022679"/>
    </source>
</evidence>
<protein>
    <recommendedName>
        <fullName evidence="5">Alkyl transferase</fullName>
        <ecNumber evidence="5">2.5.1.-</ecNumber>
    </recommendedName>
</protein>
<keyword evidence="8" id="KW-1185">Reference proteome</keyword>
<comment type="pathway">
    <text evidence="2">Protein modification; protein glycosylation.</text>
</comment>
<evidence type="ECO:0000256" key="2">
    <source>
        <dbReference type="ARBA" id="ARBA00004922"/>
    </source>
</evidence>
<dbReference type="Pfam" id="PF01255">
    <property type="entry name" value="Prenyltransf"/>
    <property type="match status" value="1"/>
</dbReference>
<dbReference type="Proteomes" id="UP001159364">
    <property type="component" value="Linkage Group LG01"/>
</dbReference>
<evidence type="ECO:0000313" key="7">
    <source>
        <dbReference type="EMBL" id="KAJ8774444.1"/>
    </source>
</evidence>
<dbReference type="Gene3D" id="3.40.1180.10">
    <property type="entry name" value="Decaprenyl diphosphate synthase-like"/>
    <property type="match status" value="1"/>
</dbReference>
<dbReference type="PANTHER" id="PTHR10291">
    <property type="entry name" value="DEHYDRODOLICHYL DIPHOSPHATE SYNTHASE FAMILY MEMBER"/>
    <property type="match status" value="1"/>
</dbReference>
<reference evidence="7 8" key="1">
    <citation type="submission" date="2021-09" db="EMBL/GenBank/DDBJ databases">
        <title>Genomic insights and catalytic innovation underlie evolution of tropane alkaloids biosynthesis.</title>
        <authorList>
            <person name="Wang Y.-J."/>
            <person name="Tian T."/>
            <person name="Huang J.-P."/>
            <person name="Huang S.-X."/>
        </authorList>
    </citation>
    <scope>NUCLEOTIDE SEQUENCE [LARGE SCALE GENOMIC DNA]</scope>
    <source>
        <strain evidence="7">KIB-2018</strain>
        <tissue evidence="7">Leaf</tissue>
    </source>
</reference>